<evidence type="ECO:0000313" key="1">
    <source>
        <dbReference type="EMBL" id="QHT38126.1"/>
    </source>
</evidence>
<protein>
    <recommendedName>
        <fullName evidence="2">S1 motif domain-containing protein</fullName>
    </recommendedName>
</protein>
<organism evidence="1">
    <name type="scientific">viral metagenome</name>
    <dbReference type="NCBI Taxonomy" id="1070528"/>
    <lineage>
        <taxon>unclassified sequences</taxon>
        <taxon>metagenomes</taxon>
        <taxon>organismal metagenomes</taxon>
    </lineage>
</organism>
<dbReference type="EMBL" id="MN738826">
    <property type="protein sequence ID" value="QHT38126.1"/>
    <property type="molecule type" value="Genomic_DNA"/>
</dbReference>
<proteinExistence type="predicted"/>
<name>A0A6C0F8G8_9ZZZZ</name>
<reference evidence="1" key="1">
    <citation type="journal article" date="2020" name="Nature">
        <title>Giant virus diversity and host interactions through global metagenomics.</title>
        <authorList>
            <person name="Schulz F."/>
            <person name="Roux S."/>
            <person name="Paez-Espino D."/>
            <person name="Jungbluth S."/>
            <person name="Walsh D.A."/>
            <person name="Denef V.J."/>
            <person name="McMahon K.D."/>
            <person name="Konstantinidis K.T."/>
            <person name="Eloe-Fadrosh E.A."/>
            <person name="Kyrpides N.C."/>
            <person name="Woyke T."/>
        </authorList>
    </citation>
    <scope>NUCLEOTIDE SEQUENCE</scope>
    <source>
        <strain evidence="1">GVMAG-S-ERX556049-19</strain>
    </source>
</reference>
<sequence length="179" mass="20198">METNERKVFGPYISSILNNKISLSILEVGKNLKQNLEKKIQNSIEGKCIPEGYIRPGSVKILTYSSGNVNNEMIDYQVTFECETCYPPEGHLLECIAKTITKAGIHGEVKDEDGNVPINVFIARDHHVSDNYFGNVKEGDKFLASVIGIRFELNDPYISAIANLKKEYDNRKEKIKIDD</sequence>
<evidence type="ECO:0008006" key="2">
    <source>
        <dbReference type="Google" id="ProtNLM"/>
    </source>
</evidence>
<dbReference type="AlphaFoldDB" id="A0A6C0F8G8"/>
<accession>A0A6C0F8G8</accession>